<gene>
    <name evidence="1" type="ORF">GX51_05961</name>
</gene>
<accession>A0A2B7WUL6</accession>
<organism evidence="1 2">
    <name type="scientific">Blastomyces parvus</name>
    <dbReference type="NCBI Taxonomy" id="2060905"/>
    <lineage>
        <taxon>Eukaryota</taxon>
        <taxon>Fungi</taxon>
        <taxon>Dikarya</taxon>
        <taxon>Ascomycota</taxon>
        <taxon>Pezizomycotina</taxon>
        <taxon>Eurotiomycetes</taxon>
        <taxon>Eurotiomycetidae</taxon>
        <taxon>Onygenales</taxon>
        <taxon>Ajellomycetaceae</taxon>
        <taxon>Blastomyces</taxon>
    </lineage>
</organism>
<name>A0A2B7WUL6_9EURO</name>
<dbReference type="EMBL" id="PDNC01000090">
    <property type="protein sequence ID" value="PGH00148.1"/>
    <property type="molecule type" value="Genomic_DNA"/>
</dbReference>
<comment type="caution">
    <text evidence="1">The sequence shown here is derived from an EMBL/GenBank/DDBJ whole genome shotgun (WGS) entry which is preliminary data.</text>
</comment>
<dbReference type="Proteomes" id="UP000224080">
    <property type="component" value="Unassembled WGS sequence"/>
</dbReference>
<sequence length="152" mass="17196">MGSSLQQKLATTLEERLRYSIVCCYLALRSTYQGRDFTYKPERYNPFNIDDTTSSTSEILDDEAGIIHTGKTCLQFARRRQILARILDIKIGNLMFILGDAAMLSGLAKAEVKDPALRSRLTGHVVFTKQNKAEYSVGLLRVKDILRDFDEA</sequence>
<evidence type="ECO:0000313" key="2">
    <source>
        <dbReference type="Proteomes" id="UP000224080"/>
    </source>
</evidence>
<keyword evidence="2" id="KW-1185">Reference proteome</keyword>
<protein>
    <submittedName>
        <fullName evidence="1">Uncharacterized protein</fullName>
    </submittedName>
</protein>
<proteinExistence type="predicted"/>
<reference evidence="1 2" key="1">
    <citation type="submission" date="2017-10" db="EMBL/GenBank/DDBJ databases">
        <title>Comparative genomics in systemic dimorphic fungi from Ajellomycetaceae.</title>
        <authorList>
            <person name="Munoz J.F."/>
            <person name="Mcewen J.G."/>
            <person name="Clay O.K."/>
            <person name="Cuomo C.A."/>
        </authorList>
    </citation>
    <scope>NUCLEOTIDE SEQUENCE [LARGE SCALE GENOMIC DNA]</scope>
    <source>
        <strain evidence="1 2">UAMH130</strain>
    </source>
</reference>
<dbReference type="AlphaFoldDB" id="A0A2B7WUL6"/>
<evidence type="ECO:0000313" key="1">
    <source>
        <dbReference type="EMBL" id="PGH00148.1"/>
    </source>
</evidence>